<dbReference type="Proteomes" id="UP000277811">
    <property type="component" value="Unassembled WGS sequence"/>
</dbReference>
<dbReference type="AlphaFoldDB" id="A0A498R688"/>
<dbReference type="InterPro" id="IPR049744">
    <property type="entry name" value="CC/Se_fam"/>
</dbReference>
<keyword evidence="2" id="KW-1185">Reference proteome</keyword>
<proteinExistence type="predicted"/>
<evidence type="ECO:0000313" key="1">
    <source>
        <dbReference type="EMBL" id="VBB05733.1"/>
    </source>
</evidence>
<dbReference type="NCBIfam" id="NF041239">
    <property type="entry name" value="Moor_selen_rel"/>
    <property type="match status" value="1"/>
</dbReference>
<evidence type="ECO:0000313" key="2">
    <source>
        <dbReference type="Proteomes" id="UP000277811"/>
    </source>
</evidence>
<reference evidence="1 2" key="1">
    <citation type="submission" date="2018-06" db="EMBL/GenBank/DDBJ databases">
        <authorList>
            <person name="Strepis N."/>
        </authorList>
    </citation>
    <scope>NUCLEOTIDE SEQUENCE [LARGE SCALE GENOMIC DNA]</scope>
    <source>
        <strain evidence="1">LUCI</strain>
    </source>
</reference>
<accession>A0A498R688</accession>
<dbReference type="OrthoDB" id="3035402at2"/>
<dbReference type="EMBL" id="UPPP01000058">
    <property type="protein sequence ID" value="VBB05733.1"/>
    <property type="molecule type" value="Genomic_DNA"/>
</dbReference>
<name>A0A498R688_9FIRM</name>
<gene>
    <name evidence="1" type="ORF">LUCI_0944</name>
</gene>
<protein>
    <submittedName>
        <fullName evidence="1">Uncharacterized protein</fullName>
    </submittedName>
</protein>
<sequence>MDIILEPDARNYIMEKNKDKAVTIEIVKRPGSCCVGDAQVPSTRLGRIGADKTHSYRETAVDGITVYYHEDLPALYRCLVVKTEKLLFFKHLAVSGEY</sequence>
<organism evidence="1 2">
    <name type="scientific">Lucifera butyrica</name>
    <dbReference type="NCBI Taxonomy" id="1351585"/>
    <lineage>
        <taxon>Bacteria</taxon>
        <taxon>Bacillati</taxon>
        <taxon>Bacillota</taxon>
        <taxon>Negativicutes</taxon>
        <taxon>Veillonellales</taxon>
        <taxon>Veillonellaceae</taxon>
        <taxon>Lucifera</taxon>
    </lineage>
</organism>
<dbReference type="RefSeq" id="WP_122626707.1">
    <property type="nucleotide sequence ID" value="NZ_UPPP01000058.1"/>
</dbReference>